<protein>
    <submittedName>
        <fullName evidence="1">Uncharacterized protein</fullName>
    </submittedName>
</protein>
<dbReference type="AlphaFoldDB" id="A0A552U971"/>
<dbReference type="EMBL" id="VJWA01000002">
    <property type="protein sequence ID" value="TRW14758.1"/>
    <property type="molecule type" value="Genomic_DNA"/>
</dbReference>
<name>A0A552U971_9SPHN</name>
<reference evidence="1 2" key="1">
    <citation type="submission" date="2019-07" db="EMBL/GenBank/DDBJ databases">
        <title>Novel species isolated from glacier.</title>
        <authorList>
            <person name="Liu Q."/>
            <person name="Xin Y.-H."/>
        </authorList>
    </citation>
    <scope>NUCLEOTIDE SEQUENCE [LARGE SCALE GENOMIC DNA]</scope>
    <source>
        <strain evidence="1 2">LB1R16</strain>
    </source>
</reference>
<gene>
    <name evidence="1" type="ORF">FMM06_13840</name>
</gene>
<comment type="caution">
    <text evidence="1">The sequence shown here is derived from an EMBL/GenBank/DDBJ whole genome shotgun (WGS) entry which is preliminary data.</text>
</comment>
<keyword evidence="2" id="KW-1185">Reference proteome</keyword>
<evidence type="ECO:0000313" key="2">
    <source>
        <dbReference type="Proteomes" id="UP000317894"/>
    </source>
</evidence>
<dbReference type="Proteomes" id="UP000317894">
    <property type="component" value="Unassembled WGS sequence"/>
</dbReference>
<evidence type="ECO:0000313" key="1">
    <source>
        <dbReference type="EMBL" id="TRW14758.1"/>
    </source>
</evidence>
<accession>A0A552U971</accession>
<proteinExistence type="predicted"/>
<sequence>MATLARFNIEAQDDEQFLLRIEGDDGNTVELTATYDQLDLIAEAIEEHLDEDFEDADVVEE</sequence>
<organism evidence="1 2">
    <name type="scientific">Glacieibacterium frigidum</name>
    <dbReference type="NCBI Taxonomy" id="2593303"/>
    <lineage>
        <taxon>Bacteria</taxon>
        <taxon>Pseudomonadati</taxon>
        <taxon>Pseudomonadota</taxon>
        <taxon>Alphaproteobacteria</taxon>
        <taxon>Sphingomonadales</taxon>
        <taxon>Sphingosinicellaceae</taxon>
        <taxon>Glacieibacterium</taxon>
    </lineage>
</organism>
<dbReference type="RefSeq" id="WP_144334928.1">
    <property type="nucleotide sequence ID" value="NZ_VJWA01000002.1"/>
</dbReference>
<dbReference type="OrthoDB" id="7478036at2"/>